<dbReference type="SMART" id="SM00220">
    <property type="entry name" value="S_TKc"/>
    <property type="match status" value="1"/>
</dbReference>
<accession>A0A835ZCF8</accession>
<dbReference type="AlphaFoldDB" id="A0A835ZCF8"/>
<dbReference type="SUPFAM" id="SSF56112">
    <property type="entry name" value="Protein kinase-like (PK-like)"/>
    <property type="match status" value="1"/>
</dbReference>
<dbReference type="InterPro" id="IPR011009">
    <property type="entry name" value="Kinase-like_dom_sf"/>
</dbReference>
<evidence type="ECO:0000313" key="2">
    <source>
        <dbReference type="EMBL" id="KAG5186423.1"/>
    </source>
</evidence>
<dbReference type="Proteomes" id="UP000664859">
    <property type="component" value="Unassembled WGS sequence"/>
</dbReference>
<keyword evidence="2" id="KW-0808">Transferase</keyword>
<keyword evidence="3" id="KW-1185">Reference proteome</keyword>
<evidence type="ECO:0000259" key="1">
    <source>
        <dbReference type="PROSITE" id="PS50011"/>
    </source>
</evidence>
<reference evidence="2" key="1">
    <citation type="submission" date="2021-02" db="EMBL/GenBank/DDBJ databases">
        <title>First Annotated Genome of the Yellow-green Alga Tribonema minus.</title>
        <authorList>
            <person name="Mahan K.M."/>
        </authorList>
    </citation>
    <scope>NUCLEOTIDE SEQUENCE</scope>
    <source>
        <strain evidence="2">UTEX B ZZ1240</strain>
    </source>
</reference>
<dbReference type="InterPro" id="IPR000719">
    <property type="entry name" value="Prot_kinase_dom"/>
</dbReference>
<dbReference type="EMBL" id="JAFCMP010000112">
    <property type="protein sequence ID" value="KAG5186423.1"/>
    <property type="molecule type" value="Genomic_DNA"/>
</dbReference>
<comment type="caution">
    <text evidence="2">The sequence shown here is derived from an EMBL/GenBank/DDBJ whole genome shotgun (WGS) entry which is preliminary data.</text>
</comment>
<proteinExistence type="predicted"/>
<protein>
    <submittedName>
        <fullName evidence="2">Kinase-like domain-containing protein</fullName>
    </submittedName>
</protein>
<keyword evidence="2" id="KW-0418">Kinase</keyword>
<dbReference type="Gene3D" id="1.10.510.10">
    <property type="entry name" value="Transferase(Phosphotransferase) domain 1"/>
    <property type="match status" value="1"/>
</dbReference>
<sequence>MAKVLQIEEKYKITAIAGIGNYGVVMRARELSGERLVIKVCRLAGEDTYSYTHDNEEQEWNLTLREEFLNGITRLKELSGKDWIKVPTLKHTAEVSIGAANTLGVVIMSQIDGVSMQDFLFESSASSASKRAMVCKAAMTLKALHSHNRTHGDAHLGNFLVSGDDLVVIDLDRCLDVSPDLVLPKQRLMSMRYDIAIHLFKIPTSSWKLFVTTYDNPTVVSWKHGARFGSKKIEDARSMKKLAFEKLWPLYDEFETQQLERVYKH</sequence>
<organism evidence="2 3">
    <name type="scientific">Tribonema minus</name>
    <dbReference type="NCBI Taxonomy" id="303371"/>
    <lineage>
        <taxon>Eukaryota</taxon>
        <taxon>Sar</taxon>
        <taxon>Stramenopiles</taxon>
        <taxon>Ochrophyta</taxon>
        <taxon>PX clade</taxon>
        <taxon>Xanthophyceae</taxon>
        <taxon>Tribonematales</taxon>
        <taxon>Tribonemataceae</taxon>
        <taxon>Tribonema</taxon>
    </lineage>
</organism>
<evidence type="ECO:0000313" key="3">
    <source>
        <dbReference type="Proteomes" id="UP000664859"/>
    </source>
</evidence>
<dbReference type="GO" id="GO:0004672">
    <property type="term" value="F:protein kinase activity"/>
    <property type="evidence" value="ECO:0007669"/>
    <property type="project" value="InterPro"/>
</dbReference>
<dbReference type="GO" id="GO:0005524">
    <property type="term" value="F:ATP binding"/>
    <property type="evidence" value="ECO:0007669"/>
    <property type="project" value="InterPro"/>
</dbReference>
<gene>
    <name evidence="2" type="ORF">JKP88DRAFT_241031</name>
</gene>
<name>A0A835ZCF8_9STRA</name>
<dbReference type="PROSITE" id="PS50011">
    <property type="entry name" value="PROTEIN_KINASE_DOM"/>
    <property type="match status" value="1"/>
</dbReference>
<feature type="domain" description="Protein kinase" evidence="1">
    <location>
        <begin position="11"/>
        <end position="265"/>
    </location>
</feature>
<dbReference type="Pfam" id="PF06293">
    <property type="entry name" value="Kdo"/>
    <property type="match status" value="1"/>
</dbReference>